<reference evidence="1" key="2">
    <citation type="submission" date="2021-08" db="EMBL/GenBank/DDBJ databases">
        <authorList>
            <person name="Tani A."/>
            <person name="Ola A."/>
            <person name="Ogura Y."/>
            <person name="Katsura K."/>
            <person name="Hayashi T."/>
        </authorList>
    </citation>
    <scope>NUCLEOTIDE SEQUENCE</scope>
    <source>
        <strain evidence="1">NBRC 15686</strain>
    </source>
</reference>
<dbReference type="RefSeq" id="WP_238222955.1">
    <property type="nucleotide sequence ID" value="NZ_BAAADH010000099.1"/>
</dbReference>
<comment type="caution">
    <text evidence="1">The sequence shown here is derived from an EMBL/GenBank/DDBJ whole genome shotgun (WGS) entry which is preliminary data.</text>
</comment>
<gene>
    <name evidence="1" type="ORF">LNAOJCKE_1036</name>
</gene>
<evidence type="ECO:0008006" key="3">
    <source>
        <dbReference type="Google" id="ProtNLM"/>
    </source>
</evidence>
<reference evidence="1" key="1">
    <citation type="journal article" date="2021" name="Front. Microbiol.">
        <title>Comprehensive Comparative Genomics and Phenotyping of Methylobacterium Species.</title>
        <authorList>
            <person name="Alessa O."/>
            <person name="Ogura Y."/>
            <person name="Fujitani Y."/>
            <person name="Takami H."/>
            <person name="Hayashi T."/>
            <person name="Sahin N."/>
            <person name="Tani A."/>
        </authorList>
    </citation>
    <scope>NUCLEOTIDE SEQUENCE</scope>
    <source>
        <strain evidence="1">NBRC 15686</strain>
    </source>
</reference>
<keyword evidence="2" id="KW-1185">Reference proteome</keyword>
<name>A0ABQ4U962_9HYPH</name>
<evidence type="ECO:0000313" key="1">
    <source>
        <dbReference type="EMBL" id="GJE63838.1"/>
    </source>
</evidence>
<evidence type="ECO:0000313" key="2">
    <source>
        <dbReference type="Proteomes" id="UP001055039"/>
    </source>
</evidence>
<protein>
    <recommendedName>
        <fullName evidence="3">Transposase</fullName>
    </recommendedName>
</protein>
<dbReference type="EMBL" id="BPRC01000002">
    <property type="protein sequence ID" value="GJE63838.1"/>
    <property type="molecule type" value="Genomic_DNA"/>
</dbReference>
<dbReference type="Proteomes" id="UP001055039">
    <property type="component" value="Unassembled WGS sequence"/>
</dbReference>
<sequence>MPASLAGKVSITESLRGTIACPAMARWTNIRCGKKPNYEIERMILSHQRATMMKLVGIRYSTLRATMML</sequence>
<proteinExistence type="predicted"/>
<organism evidence="1 2">
    <name type="scientific">Methylorubrum aminovorans</name>
    <dbReference type="NCBI Taxonomy" id="269069"/>
    <lineage>
        <taxon>Bacteria</taxon>
        <taxon>Pseudomonadati</taxon>
        <taxon>Pseudomonadota</taxon>
        <taxon>Alphaproteobacteria</taxon>
        <taxon>Hyphomicrobiales</taxon>
        <taxon>Methylobacteriaceae</taxon>
        <taxon>Methylorubrum</taxon>
    </lineage>
</organism>
<accession>A0ABQ4U962</accession>